<dbReference type="InterPro" id="IPR000770">
    <property type="entry name" value="SAND_dom"/>
</dbReference>
<keyword evidence="3" id="KW-1185">Reference proteome</keyword>
<reference evidence="2 3" key="1">
    <citation type="submission" date="2024-08" db="EMBL/GenBank/DDBJ databases">
        <title>The draft genome of Apodemus speciosus.</title>
        <authorList>
            <person name="Nabeshima K."/>
            <person name="Suzuki S."/>
            <person name="Onuma M."/>
        </authorList>
    </citation>
    <scope>NUCLEOTIDE SEQUENCE [LARGE SCALE GENOMIC DNA]</scope>
    <source>
        <strain evidence="2">IB14-021</strain>
    </source>
</reference>
<evidence type="ECO:0000313" key="2">
    <source>
        <dbReference type="EMBL" id="GAB1285170.1"/>
    </source>
</evidence>
<dbReference type="Pfam" id="PF01342">
    <property type="entry name" value="SAND"/>
    <property type="match status" value="1"/>
</dbReference>
<dbReference type="SUPFAM" id="SSF63763">
    <property type="entry name" value="SAND domain-like"/>
    <property type="match status" value="1"/>
</dbReference>
<dbReference type="Proteomes" id="UP001623349">
    <property type="component" value="Unassembled WGS sequence"/>
</dbReference>
<gene>
    <name evidence="2" type="ORF">APTSU1_000040000</name>
</gene>
<dbReference type="PROSITE" id="PS50864">
    <property type="entry name" value="SAND"/>
    <property type="match status" value="1"/>
</dbReference>
<name>A0ABQ0EEE5_APOSI</name>
<dbReference type="InterPro" id="IPR043563">
    <property type="entry name" value="Sp110/Sp140/Sp140L-like"/>
</dbReference>
<dbReference type="PANTHER" id="PTHR46386:SF7">
    <property type="entry name" value="SP110 NUCLEAR BODY PROTEIN"/>
    <property type="match status" value="1"/>
</dbReference>
<accession>A0ABQ0EEE5</accession>
<evidence type="ECO:0000259" key="1">
    <source>
        <dbReference type="PROSITE" id="PS50864"/>
    </source>
</evidence>
<dbReference type="Gene3D" id="3.10.390.10">
    <property type="entry name" value="SAND domain-like"/>
    <property type="match status" value="1"/>
</dbReference>
<sequence length="66" mass="7648">MRSSRKCIQNEAGAWLSVKEFLNEGKRATSKDWKKAIRCDGKSLRILEQKGLLFCTSKRKPHKKRA</sequence>
<dbReference type="PANTHER" id="PTHR46386">
    <property type="entry name" value="NUCLEAR BODY PROTEIN SP140"/>
    <property type="match status" value="1"/>
</dbReference>
<proteinExistence type="predicted"/>
<protein>
    <submittedName>
        <fullName evidence="2">Sp110 nuclear body protein</fullName>
    </submittedName>
</protein>
<dbReference type="EMBL" id="BAAFST010000001">
    <property type="protein sequence ID" value="GAB1285170.1"/>
    <property type="molecule type" value="Genomic_DNA"/>
</dbReference>
<feature type="domain" description="SAND" evidence="1">
    <location>
        <begin position="1"/>
        <end position="54"/>
    </location>
</feature>
<evidence type="ECO:0000313" key="3">
    <source>
        <dbReference type="Proteomes" id="UP001623349"/>
    </source>
</evidence>
<dbReference type="InterPro" id="IPR010919">
    <property type="entry name" value="SAND-like_dom_sf"/>
</dbReference>
<organism evidence="2 3">
    <name type="scientific">Apodemus speciosus</name>
    <name type="common">Large Japanese field mouse</name>
    <dbReference type="NCBI Taxonomy" id="105296"/>
    <lineage>
        <taxon>Eukaryota</taxon>
        <taxon>Metazoa</taxon>
        <taxon>Chordata</taxon>
        <taxon>Craniata</taxon>
        <taxon>Vertebrata</taxon>
        <taxon>Euteleostomi</taxon>
        <taxon>Mammalia</taxon>
        <taxon>Eutheria</taxon>
        <taxon>Euarchontoglires</taxon>
        <taxon>Glires</taxon>
        <taxon>Rodentia</taxon>
        <taxon>Myomorpha</taxon>
        <taxon>Muroidea</taxon>
        <taxon>Muridae</taxon>
        <taxon>Murinae</taxon>
        <taxon>Apodemus</taxon>
    </lineage>
</organism>
<comment type="caution">
    <text evidence="2">The sequence shown here is derived from an EMBL/GenBank/DDBJ whole genome shotgun (WGS) entry which is preliminary data.</text>
</comment>
<dbReference type="SMART" id="SM00258">
    <property type="entry name" value="SAND"/>
    <property type="match status" value="1"/>
</dbReference>